<evidence type="ECO:0000259" key="2">
    <source>
        <dbReference type="Pfam" id="PF13020"/>
    </source>
</evidence>
<dbReference type="Pfam" id="PF13020">
    <property type="entry name" value="NOV_C"/>
    <property type="match status" value="1"/>
</dbReference>
<dbReference type="Proteomes" id="UP001390339">
    <property type="component" value="Unassembled WGS sequence"/>
</dbReference>
<gene>
    <name evidence="3" type="ORF">PGQ11_008993</name>
</gene>
<feature type="compositionally biased region" description="Low complexity" evidence="1">
    <location>
        <begin position="1389"/>
        <end position="1399"/>
    </location>
</feature>
<accession>A0ABR2IGQ2</accession>
<dbReference type="InterPro" id="IPR052957">
    <property type="entry name" value="Auxin_embryo_med"/>
</dbReference>
<proteinExistence type="predicted"/>
<dbReference type="InterPro" id="IPR036890">
    <property type="entry name" value="HATPase_C_sf"/>
</dbReference>
<evidence type="ECO:0000256" key="1">
    <source>
        <dbReference type="SAM" id="MobiDB-lite"/>
    </source>
</evidence>
<dbReference type="InterPro" id="IPR024975">
    <property type="entry name" value="NOV_C"/>
</dbReference>
<dbReference type="NCBIfam" id="NF047352">
    <property type="entry name" value="P_loop_sacsin"/>
    <property type="match status" value="1"/>
</dbReference>
<name>A0ABR2IGQ2_9PEZI</name>
<organism evidence="3 4">
    <name type="scientific">Apiospora arundinis</name>
    <dbReference type="NCBI Taxonomy" id="335852"/>
    <lineage>
        <taxon>Eukaryota</taxon>
        <taxon>Fungi</taxon>
        <taxon>Dikarya</taxon>
        <taxon>Ascomycota</taxon>
        <taxon>Pezizomycotina</taxon>
        <taxon>Sordariomycetes</taxon>
        <taxon>Xylariomycetidae</taxon>
        <taxon>Amphisphaeriales</taxon>
        <taxon>Apiosporaceae</taxon>
        <taxon>Apiospora</taxon>
    </lineage>
</organism>
<evidence type="ECO:0000313" key="4">
    <source>
        <dbReference type="Proteomes" id="UP001390339"/>
    </source>
</evidence>
<dbReference type="PANTHER" id="PTHR32387:SF0">
    <property type="entry name" value="PROTEIN NO VEIN"/>
    <property type="match status" value="1"/>
</dbReference>
<keyword evidence="4" id="KW-1185">Reference proteome</keyword>
<dbReference type="PANTHER" id="PTHR32387">
    <property type="entry name" value="WU:FJ29H11"/>
    <property type="match status" value="1"/>
</dbReference>
<feature type="domain" description="Protein NO VEIN C-terminal" evidence="2">
    <location>
        <begin position="1567"/>
        <end position="1617"/>
    </location>
</feature>
<comment type="caution">
    <text evidence="3">The sequence shown here is derived from an EMBL/GenBank/DDBJ whole genome shotgun (WGS) entry which is preliminary data.</text>
</comment>
<protein>
    <recommendedName>
        <fullName evidence="2">Protein NO VEIN C-terminal domain-containing protein</fullName>
    </recommendedName>
</protein>
<reference evidence="3 4" key="1">
    <citation type="journal article" date="2024" name="IMA Fungus">
        <title>Apiospora arundinis, a panoply of carbohydrate-active enzymes and secondary metabolites.</title>
        <authorList>
            <person name="Sorensen T."/>
            <person name="Petersen C."/>
            <person name="Muurmann A.T."/>
            <person name="Christiansen J.V."/>
            <person name="Brundto M.L."/>
            <person name="Overgaard C.K."/>
            <person name="Boysen A.T."/>
            <person name="Wollenberg R.D."/>
            <person name="Larsen T.O."/>
            <person name="Sorensen J.L."/>
            <person name="Nielsen K.L."/>
            <person name="Sondergaard T.E."/>
        </authorList>
    </citation>
    <scope>NUCLEOTIDE SEQUENCE [LARGE SCALE GENOMIC DNA]</scope>
    <source>
        <strain evidence="3 4">AAU 773</strain>
    </source>
</reference>
<dbReference type="EMBL" id="JAPCWZ010000005">
    <property type="protein sequence ID" value="KAK8862758.1"/>
    <property type="molecule type" value="Genomic_DNA"/>
</dbReference>
<sequence length="1650" mass="187517">MAIPQDRQSAKDLVETITEEHGYLSEEQLRGIPPDKLRLIQNAFLKKDHMIGSSVITLSKNLYTSKARFVFELLQNADDNSYSKAREFGTEPFVSFRVYPDRIILECNEDGFNHDNLVVICSIGQSSKMGAQGYIGEKGIGFKSVFMAAWKVHIQSGAFSFSFTHEPGDSGMGMISPIWEDAGEELLESPVTRITLHLYEIGDEDMAKKTRQTIEAQFEELQETFLLFMKNLQKIDVAFYDKTDAKTSSAKYSIARPHPDFAILSRIKTDGQTEEKEVKRYHITRQEATELAKNENRNYTDMEESSRAYSKSQVILAFPLSETSAPVIQPQDLFVFLPVRSVGFSFLIQADFVTDASRQDIVKDSLRNMKLLDGVADAFVKAVLQFCQHDSLRYQWVRYLPNREANTWGALWLSLIDKIADRLSKTPVVLGRHKHHLRLVGEMFSLREEFLDEKGMALLEDMKTDQIISQHYKEKDTSLLVPYGLRRAYHEQFNHWLKADLEEGANSRMKARETSSAWHSRVANLLLHQLKRKWIARTAEIKGMDILPLQDGTWASASSGPVYFAYVDMLEIPPDIELRLICRTAEDPHRRALFHELGVKAASIDLVRENIFHMYPEEKTAVLLDTPLSKRHLKFLYLSHEKSADKGTKYKNLIIFDTRSILRRPSEDVMYIRNNHEWGVSQLLQKTIPGPNPGDGAPGYPAVFVNNDYFVDCPPTPDGQTMVWHEWFYRELKVQKIVDIGAHGLSEAGQYLQKYRPERFLGCVHRWILEKNKTSPDHLQYLRDVEVLCEENRQVLLKHAYFPTEELKKRVERYLGDNSFFPWLKVEIVATPETIPPEWIVTMKTLGVGSPASDLDLSLDMLYYSVKAIRETMNDTNKVKLFELYEHISAKQREADDQKEAKTRVQEFFNINKCIFVPFPGNTCAWASSHECVWKAPQALKSKHALEYIYGANKYAPDPAYLFTFFTDTLGVTDGSWDVYVNELRTLSESGCDDADSISGIYEAMDAIKSTIDPGQAEVSNVFEANSLIYAPSDSNVMWHKASECVWSTTATLKGKISISEKYQRFEELFVKYLGVKTVDLLMAVEELSCLGRKASVTQEEAKEAIWTVNALIPGSKQHPSKRCAVGGRIFPVRDPDGNVRLESKSAEFFVADRDDLKSMFKTKVSFIDFSQKDVVRLQPFLDWAGLQAKYLSASTREVTSCHTGPAQQSLNSERRIRNRAHALLRIASHFNSPRIPRKNDLHAFYHFLQKTKIFETNGISSNFILKGAEEYEAEGKTTSLHIDDSQECLKIFLPVDEDDQEYIFTKLLSQRLFEWLMRDPDVDKSGPVSKDGASATRDVMLAPIRKVHRALEENGISAIEIANTDGDNSQEVHHPMTAEANVEDQHESISTTSASNSSGLQKISSNSPLATPKLTVPTLTVVEDEGYVALLEKVIGAARQSDISESGASGMRSRKTTKSSTAGLSNWGLRVLTQTERDYKVGAAGELYVFELLSNLVRPGKLPGFCRDNWQSNIRHYVTAHPEYETMDAWLGAEVADLVYNDSKGAMTERLIARGYLEKSAWQNKRPQYLIEVKTTTSNCDTPFFVSKAQCEKMKENTESTETIYAIFRVFNLGRDDMDLRVYLDPEALRQQDDLKFTSESWSVVPTNA</sequence>
<evidence type="ECO:0000313" key="3">
    <source>
        <dbReference type="EMBL" id="KAK8862758.1"/>
    </source>
</evidence>
<feature type="region of interest" description="Disordered" evidence="1">
    <location>
        <begin position="1381"/>
        <end position="1410"/>
    </location>
</feature>
<dbReference type="SUPFAM" id="SSF55874">
    <property type="entry name" value="ATPase domain of HSP90 chaperone/DNA topoisomerase II/histidine kinase"/>
    <property type="match status" value="1"/>
</dbReference>
<dbReference type="Gene3D" id="3.30.565.10">
    <property type="entry name" value="Histidine kinase-like ATPase, C-terminal domain"/>
    <property type="match status" value="1"/>
</dbReference>